<keyword evidence="3" id="KW-0732">Signal</keyword>
<proteinExistence type="inferred from homology"/>
<accession>N8RE42</accession>
<comment type="caution">
    <text evidence="9">The sequence shown here is derived from an EMBL/GenBank/DDBJ whole genome shotgun (WGS) entry which is preliminary data.</text>
</comment>
<dbReference type="Pfam" id="PF00254">
    <property type="entry name" value="FKBP_C"/>
    <property type="match status" value="1"/>
</dbReference>
<keyword evidence="5 6" id="KW-0413">Isomerase</keyword>
<evidence type="ECO:0000256" key="1">
    <source>
        <dbReference type="ARBA" id="ARBA00000971"/>
    </source>
</evidence>
<comment type="similarity">
    <text evidence="2 7">Belongs to the FKBP-type PPIase family.</text>
</comment>
<dbReference type="InterPro" id="IPR046357">
    <property type="entry name" value="PPIase_dom_sf"/>
</dbReference>
<evidence type="ECO:0000256" key="5">
    <source>
        <dbReference type="ARBA" id="ARBA00023235"/>
    </source>
</evidence>
<dbReference type="GO" id="GO:0006457">
    <property type="term" value="P:protein folding"/>
    <property type="evidence" value="ECO:0007669"/>
    <property type="project" value="InterPro"/>
</dbReference>
<dbReference type="InterPro" id="IPR000774">
    <property type="entry name" value="PPIase_FKBP_N"/>
</dbReference>
<keyword evidence="4 6" id="KW-0697">Rotamase</keyword>
<dbReference type="AlphaFoldDB" id="N8RE42"/>
<dbReference type="PANTHER" id="PTHR43811">
    <property type="entry name" value="FKBP-TYPE PEPTIDYL-PROLYL CIS-TRANS ISOMERASE FKPA"/>
    <property type="match status" value="1"/>
</dbReference>
<dbReference type="EMBL" id="APOL01000043">
    <property type="protein sequence ID" value="ENU32362.1"/>
    <property type="molecule type" value="Genomic_DNA"/>
</dbReference>
<dbReference type="EC" id="5.2.1.8" evidence="7"/>
<feature type="domain" description="PPIase FKBP-type" evidence="8">
    <location>
        <begin position="150"/>
        <end position="236"/>
    </location>
</feature>
<evidence type="ECO:0000313" key="9">
    <source>
        <dbReference type="EMBL" id="ENU32362.1"/>
    </source>
</evidence>
<dbReference type="InterPro" id="IPR036944">
    <property type="entry name" value="PPIase_FKBP_N_sf"/>
</dbReference>
<dbReference type="Gene3D" id="3.10.50.40">
    <property type="match status" value="1"/>
</dbReference>
<gene>
    <name evidence="9" type="ORF">F989_02713</name>
</gene>
<dbReference type="PROSITE" id="PS50059">
    <property type="entry name" value="FKBP_PPIASE"/>
    <property type="match status" value="1"/>
</dbReference>
<dbReference type="STRING" id="134533.GCA_001485085_01340"/>
<reference evidence="9 10" key="1">
    <citation type="submission" date="2013-02" db="EMBL/GenBank/DDBJ databases">
        <title>The Genome Sequence of Acinetobacter parvus NIPH 1103.</title>
        <authorList>
            <consortium name="The Broad Institute Genome Sequencing Platform"/>
            <consortium name="The Broad Institute Genome Sequencing Center for Infectious Disease"/>
            <person name="Cerqueira G."/>
            <person name="Feldgarden M."/>
            <person name="Courvalin P."/>
            <person name="Perichon B."/>
            <person name="Grillot-Courvalin C."/>
            <person name="Clermont D."/>
            <person name="Rocha E."/>
            <person name="Yoon E.-J."/>
            <person name="Nemec A."/>
            <person name="Walker B."/>
            <person name="Young S.K."/>
            <person name="Zeng Q."/>
            <person name="Gargeya S."/>
            <person name="Fitzgerald M."/>
            <person name="Haas B."/>
            <person name="Abouelleil A."/>
            <person name="Alvarado L."/>
            <person name="Arachchi H.M."/>
            <person name="Berlin A.M."/>
            <person name="Chapman S.B."/>
            <person name="Dewar J."/>
            <person name="Goldberg J."/>
            <person name="Griggs A."/>
            <person name="Gujja S."/>
            <person name="Hansen M."/>
            <person name="Howarth C."/>
            <person name="Imamovic A."/>
            <person name="Larimer J."/>
            <person name="McCowan C."/>
            <person name="Murphy C."/>
            <person name="Neiman D."/>
            <person name="Pearson M."/>
            <person name="Priest M."/>
            <person name="Roberts A."/>
            <person name="Saif S."/>
            <person name="Shea T."/>
            <person name="Sisk P."/>
            <person name="Sykes S."/>
            <person name="Wortman J."/>
            <person name="Nusbaum C."/>
            <person name="Birren B."/>
        </authorList>
    </citation>
    <scope>NUCLEOTIDE SEQUENCE [LARGE SCALE GENOMIC DNA]</scope>
    <source>
        <strain evidence="9 10">NIPH 1103</strain>
    </source>
</reference>
<name>N8RE42_9GAMM</name>
<evidence type="ECO:0000256" key="6">
    <source>
        <dbReference type="PROSITE-ProRule" id="PRU00277"/>
    </source>
</evidence>
<evidence type="ECO:0000256" key="2">
    <source>
        <dbReference type="ARBA" id="ARBA00006577"/>
    </source>
</evidence>
<evidence type="ECO:0000256" key="4">
    <source>
        <dbReference type="ARBA" id="ARBA00023110"/>
    </source>
</evidence>
<dbReference type="HOGENOM" id="CLU_013615_0_1_6"/>
<dbReference type="PATRIC" id="fig|1217671.3.peg.2668"/>
<evidence type="ECO:0000256" key="3">
    <source>
        <dbReference type="ARBA" id="ARBA00022729"/>
    </source>
</evidence>
<organism evidence="9 10">
    <name type="scientific">Acinetobacter parvus NIPH 1103</name>
    <dbReference type="NCBI Taxonomy" id="1217671"/>
    <lineage>
        <taxon>Bacteria</taxon>
        <taxon>Pseudomonadati</taxon>
        <taxon>Pseudomonadota</taxon>
        <taxon>Gammaproteobacteria</taxon>
        <taxon>Moraxellales</taxon>
        <taxon>Moraxellaceae</taxon>
        <taxon>Acinetobacter</taxon>
    </lineage>
</organism>
<dbReference type="PANTHER" id="PTHR43811:SF57">
    <property type="entry name" value="FKBP-TYPE PEPTIDYL-PROLYL CIS-TRANS ISOMERASE FKPA-RELATED"/>
    <property type="match status" value="1"/>
</dbReference>
<dbReference type="Pfam" id="PF01346">
    <property type="entry name" value="FKBP_N"/>
    <property type="match status" value="1"/>
</dbReference>
<dbReference type="InterPro" id="IPR001179">
    <property type="entry name" value="PPIase_FKBP_dom"/>
</dbReference>
<evidence type="ECO:0000313" key="10">
    <source>
        <dbReference type="Proteomes" id="UP000018426"/>
    </source>
</evidence>
<dbReference type="Proteomes" id="UP000018426">
    <property type="component" value="Unassembled WGS sequence"/>
</dbReference>
<dbReference type="SUPFAM" id="SSF54534">
    <property type="entry name" value="FKBP-like"/>
    <property type="match status" value="1"/>
</dbReference>
<comment type="catalytic activity">
    <reaction evidence="1 6 7">
        <text>[protein]-peptidylproline (omega=180) = [protein]-peptidylproline (omega=0)</text>
        <dbReference type="Rhea" id="RHEA:16237"/>
        <dbReference type="Rhea" id="RHEA-COMP:10747"/>
        <dbReference type="Rhea" id="RHEA-COMP:10748"/>
        <dbReference type="ChEBI" id="CHEBI:83833"/>
        <dbReference type="ChEBI" id="CHEBI:83834"/>
        <dbReference type="EC" id="5.2.1.8"/>
    </reaction>
</comment>
<protein>
    <recommendedName>
        <fullName evidence="7">Peptidyl-prolyl cis-trans isomerase</fullName>
        <ecNumber evidence="7">5.2.1.8</ecNumber>
    </recommendedName>
</protein>
<dbReference type="GO" id="GO:0003755">
    <property type="term" value="F:peptidyl-prolyl cis-trans isomerase activity"/>
    <property type="evidence" value="ECO:0007669"/>
    <property type="project" value="UniProtKB-UniRule"/>
</dbReference>
<dbReference type="FunFam" id="3.10.50.40:FF:000045">
    <property type="entry name" value="Peptidyl-prolyl cis-trans isomerase"/>
    <property type="match status" value="1"/>
</dbReference>
<sequence>MLSFILEEIMKKLSLILIASTFATVHAAPITLKSPQKDQLGYSYGYLMGKGNAETLKDLNIETFVQGVQEAVQGKVASLTDEDMAKVLNQYKKRLEAKQLIEFQEVGQKNELAGKTFLAENGQKTGIITTKSGLQYQILQEGKGKSPKATSTVKVNYEGRLLDGTVFDSSIARNHPIEFKLNQVIAGWTEGVQTMKEGGKSRFFIPANLAYGDVGAGDAIGPNSTLIFDIELLEVK</sequence>
<evidence type="ECO:0000259" key="8">
    <source>
        <dbReference type="PROSITE" id="PS50059"/>
    </source>
</evidence>
<evidence type="ECO:0000256" key="7">
    <source>
        <dbReference type="RuleBase" id="RU003915"/>
    </source>
</evidence>
<dbReference type="Gene3D" id="1.10.287.460">
    <property type="entry name" value="Peptidyl-prolyl cis-trans isomerase, FKBP-type, N-terminal domain"/>
    <property type="match status" value="1"/>
</dbReference>